<reference evidence="2" key="1">
    <citation type="journal article" date="2016" name="Ticks Tick Borne Dis.">
        <title>De novo assembly and annotation of the salivary gland transcriptome of Rhipicephalus appendiculatus male and female ticks during blood feeding.</title>
        <authorList>
            <person name="de Castro M.H."/>
            <person name="de Klerk D."/>
            <person name="Pienaar R."/>
            <person name="Latif A.A."/>
            <person name="Rees D.J."/>
            <person name="Mans B.J."/>
        </authorList>
    </citation>
    <scope>NUCLEOTIDE SEQUENCE</scope>
    <source>
        <tissue evidence="2">Salivary glands</tissue>
    </source>
</reference>
<name>A0A131Z486_RHIAP</name>
<dbReference type="SUPFAM" id="SSF50814">
    <property type="entry name" value="Lipocalins"/>
    <property type="match status" value="1"/>
</dbReference>
<accession>A0A131Z486</accession>
<dbReference type="Gene3D" id="2.40.128.20">
    <property type="match status" value="1"/>
</dbReference>
<evidence type="ECO:0000256" key="1">
    <source>
        <dbReference type="SAM" id="Phobius"/>
    </source>
</evidence>
<keyword evidence="1" id="KW-0812">Transmembrane</keyword>
<proteinExistence type="predicted"/>
<evidence type="ECO:0000313" key="2">
    <source>
        <dbReference type="EMBL" id="JAP85256.1"/>
    </source>
</evidence>
<dbReference type="AlphaFoldDB" id="A0A131Z486"/>
<dbReference type="InterPro" id="IPR012674">
    <property type="entry name" value="Calycin"/>
</dbReference>
<feature type="transmembrane region" description="Helical" evidence="1">
    <location>
        <begin position="12"/>
        <end position="30"/>
    </location>
</feature>
<protein>
    <submittedName>
        <fullName evidence="2">Lipocalin</fullName>
    </submittedName>
</protein>
<keyword evidence="1" id="KW-1133">Transmembrane helix</keyword>
<sequence>MAKDKTAAEMKLIMIMITFGISVPAFNFPMETPDISLFYSNNSVIRTLKTTMTVNEGCKIDYVNKTTPDHTEFRRVYTMTSSSYYNDFKGIFINMDRTKNAPPYNGMVLQLEKGGNNESIEELVYQSDNYTCGIFSVDLWRVVGIFYELRVKNKSIRSVSPECMSKFLEKAGGANNASLNKETCQ</sequence>
<keyword evidence="1" id="KW-0472">Membrane</keyword>
<organism evidence="2">
    <name type="scientific">Rhipicephalus appendiculatus</name>
    <name type="common">Brown ear tick</name>
    <dbReference type="NCBI Taxonomy" id="34631"/>
    <lineage>
        <taxon>Eukaryota</taxon>
        <taxon>Metazoa</taxon>
        <taxon>Ecdysozoa</taxon>
        <taxon>Arthropoda</taxon>
        <taxon>Chelicerata</taxon>
        <taxon>Arachnida</taxon>
        <taxon>Acari</taxon>
        <taxon>Parasitiformes</taxon>
        <taxon>Ixodida</taxon>
        <taxon>Ixodoidea</taxon>
        <taxon>Ixodidae</taxon>
        <taxon>Rhipicephalinae</taxon>
        <taxon>Rhipicephalus</taxon>
        <taxon>Rhipicephalus</taxon>
    </lineage>
</organism>
<dbReference type="EMBL" id="GEDV01003301">
    <property type="protein sequence ID" value="JAP85256.1"/>
    <property type="molecule type" value="Transcribed_RNA"/>
</dbReference>